<dbReference type="SUPFAM" id="SSF48403">
    <property type="entry name" value="Ankyrin repeat"/>
    <property type="match status" value="1"/>
</dbReference>
<keyword evidence="2 3" id="KW-0040">ANK repeat</keyword>
<accession>A0A066YTH5</accession>
<dbReference type="InterPro" id="IPR002110">
    <property type="entry name" value="Ankyrin_rpt"/>
</dbReference>
<proteinExistence type="predicted"/>
<comment type="caution">
    <text evidence="5">The sequence shown here is derived from an EMBL/GenBank/DDBJ whole genome shotgun (WGS) entry which is preliminary data.</text>
</comment>
<sequence>MTTARPAADDPALARAVRGGDPERVHALILAGADPEAVDEHGTPLLFLAVDAFDETMADTLLQWGARPDRPDALGRTPLHRSIELGALDLVRLLVAQGAAMWLPDGEGRDALTLARHWHGVDLRTELYHRTGRPGPVLHRTVRSSIGSTCEELSLDDAVFRTGHSAILTWLEPKYGTVTPFEGLLARALAEADPEHEVWCESVFVLSARRDDPETWRKAAALRESPDPLQRCFGAEVVRLLVLFDEREDCSSEGGLIDLFLTWVAVEPDPRVTHVLATGLAETGDPRCDATLRTLARHPDARVRISAVIGLSAPVRRGDARPSPPPSPSPPTPTPRSVSTPAAPSPQPAPRPGRRRRPRRPPRRPRPHRPHRGRRPPRPPQRPPRRRDLEHPRPARRVLPRLLAPRRGRLPPPPPARPLTGPFRTGSATRHRIRATAQGHAGLPTREPVTRHPVAPTARGAPPGPTPLASTGTPAPGRCAPRPRRSVRRTARRRPRPR</sequence>
<evidence type="ECO:0000256" key="1">
    <source>
        <dbReference type="ARBA" id="ARBA00022737"/>
    </source>
</evidence>
<dbReference type="Proteomes" id="UP000027178">
    <property type="component" value="Unassembled WGS sequence"/>
</dbReference>
<dbReference type="SUPFAM" id="SSF48371">
    <property type="entry name" value="ARM repeat"/>
    <property type="match status" value="1"/>
</dbReference>
<dbReference type="InterPro" id="IPR016024">
    <property type="entry name" value="ARM-type_fold"/>
</dbReference>
<dbReference type="InterPro" id="IPR036770">
    <property type="entry name" value="Ankyrin_rpt-contain_sf"/>
</dbReference>
<dbReference type="eggNOG" id="COG0666">
    <property type="taxonomic scope" value="Bacteria"/>
</dbReference>
<evidence type="ECO:0000256" key="3">
    <source>
        <dbReference type="PROSITE-ProRule" id="PRU00023"/>
    </source>
</evidence>
<evidence type="ECO:0000313" key="6">
    <source>
        <dbReference type="Proteomes" id="UP000027178"/>
    </source>
</evidence>
<keyword evidence="6" id="KW-1185">Reference proteome</keyword>
<dbReference type="Pfam" id="PF12796">
    <property type="entry name" value="Ank_2"/>
    <property type="match status" value="1"/>
</dbReference>
<dbReference type="Gene3D" id="1.25.40.20">
    <property type="entry name" value="Ankyrin repeat-containing domain"/>
    <property type="match status" value="1"/>
</dbReference>
<feature type="region of interest" description="Disordered" evidence="4">
    <location>
        <begin position="308"/>
        <end position="498"/>
    </location>
</feature>
<dbReference type="EMBL" id="JNBY01000149">
    <property type="protein sequence ID" value="KDN81195.1"/>
    <property type="molecule type" value="Genomic_DNA"/>
</dbReference>
<feature type="compositionally biased region" description="Pro residues" evidence="4">
    <location>
        <begin position="322"/>
        <end position="334"/>
    </location>
</feature>
<name>A0A066YTH5_9ACTN</name>
<feature type="compositionally biased region" description="Basic residues" evidence="4">
    <location>
        <begin position="352"/>
        <end position="377"/>
    </location>
</feature>
<evidence type="ECO:0000256" key="4">
    <source>
        <dbReference type="SAM" id="MobiDB-lite"/>
    </source>
</evidence>
<dbReference type="HOGENOM" id="CLU_547231_0_0_11"/>
<dbReference type="PRINTS" id="PR01217">
    <property type="entry name" value="PRICHEXTENSN"/>
</dbReference>
<dbReference type="PROSITE" id="PS50297">
    <property type="entry name" value="ANK_REP_REGION"/>
    <property type="match status" value="1"/>
</dbReference>
<reference evidence="5 6" key="1">
    <citation type="submission" date="2014-05" db="EMBL/GenBank/DDBJ databases">
        <title>Draft Genome Sequence of Kitasatospora cheerisanensis KCTC 2395.</title>
        <authorList>
            <person name="Nam D.H."/>
        </authorList>
    </citation>
    <scope>NUCLEOTIDE SEQUENCE [LARGE SCALE GENOMIC DNA]</scope>
    <source>
        <strain evidence="5 6">KCTC 2395</strain>
    </source>
</reference>
<feature type="repeat" description="ANK" evidence="3">
    <location>
        <begin position="74"/>
        <end position="106"/>
    </location>
</feature>
<dbReference type="PANTHER" id="PTHR24201">
    <property type="entry name" value="ANK_REP_REGION DOMAIN-CONTAINING PROTEIN"/>
    <property type="match status" value="1"/>
</dbReference>
<keyword evidence="1" id="KW-0677">Repeat</keyword>
<dbReference type="SMART" id="SM00248">
    <property type="entry name" value="ANK"/>
    <property type="match status" value="3"/>
</dbReference>
<dbReference type="Gene3D" id="1.25.10.10">
    <property type="entry name" value="Leucine-rich Repeat Variant"/>
    <property type="match status" value="1"/>
</dbReference>
<feature type="compositionally biased region" description="Basic residues" evidence="4">
    <location>
        <begin position="481"/>
        <end position="498"/>
    </location>
</feature>
<evidence type="ECO:0000256" key="2">
    <source>
        <dbReference type="ARBA" id="ARBA00023043"/>
    </source>
</evidence>
<gene>
    <name evidence="5" type="ORF">KCH_70060</name>
</gene>
<feature type="compositionally biased region" description="Basic residues" evidence="4">
    <location>
        <begin position="394"/>
        <end position="409"/>
    </location>
</feature>
<protein>
    <submittedName>
        <fullName evidence="5">Uncharacterized protein</fullName>
    </submittedName>
</protein>
<dbReference type="AlphaFoldDB" id="A0A066YTH5"/>
<evidence type="ECO:0000313" key="5">
    <source>
        <dbReference type="EMBL" id="KDN81195.1"/>
    </source>
</evidence>
<dbReference type="InterPro" id="IPR011989">
    <property type="entry name" value="ARM-like"/>
</dbReference>
<dbReference type="InterPro" id="IPR050776">
    <property type="entry name" value="Ank_Repeat/CDKN_Inhibitor"/>
</dbReference>
<dbReference type="PATRIC" id="fig|1348663.4.peg.6779"/>
<organism evidence="5 6">
    <name type="scientific">Kitasatospora cheerisanensis KCTC 2395</name>
    <dbReference type="NCBI Taxonomy" id="1348663"/>
    <lineage>
        <taxon>Bacteria</taxon>
        <taxon>Bacillati</taxon>
        <taxon>Actinomycetota</taxon>
        <taxon>Actinomycetes</taxon>
        <taxon>Kitasatosporales</taxon>
        <taxon>Streptomycetaceae</taxon>
        <taxon>Kitasatospora</taxon>
    </lineage>
</organism>
<dbReference type="PROSITE" id="PS50088">
    <property type="entry name" value="ANK_REPEAT"/>
    <property type="match status" value="1"/>
</dbReference>